<dbReference type="OrthoDB" id="10257567at2759"/>
<feature type="region of interest" description="Disordered" evidence="3">
    <location>
        <begin position="126"/>
        <end position="151"/>
    </location>
</feature>
<evidence type="ECO:0000256" key="2">
    <source>
        <dbReference type="SAM" id="Coils"/>
    </source>
</evidence>
<name>A0A0B1RQD0_OESDE</name>
<accession>A0A0B1RQD0</accession>
<evidence type="ECO:0000313" key="6">
    <source>
        <dbReference type="Proteomes" id="UP000053660"/>
    </source>
</evidence>
<dbReference type="Proteomes" id="UP000053660">
    <property type="component" value="Unassembled WGS sequence"/>
</dbReference>
<evidence type="ECO:0000313" key="5">
    <source>
        <dbReference type="EMBL" id="KHJ74834.1"/>
    </source>
</evidence>
<dbReference type="AlphaFoldDB" id="A0A0B1RQD0"/>
<keyword evidence="4" id="KW-0732">Signal</keyword>
<reference evidence="5 6" key="1">
    <citation type="submission" date="2014-03" db="EMBL/GenBank/DDBJ databases">
        <title>Draft genome of the hookworm Oesophagostomum dentatum.</title>
        <authorList>
            <person name="Mitreva M."/>
        </authorList>
    </citation>
    <scope>NUCLEOTIDE SEQUENCE [LARGE SCALE GENOMIC DNA]</scope>
    <source>
        <strain evidence="5 6">OD-Hann</strain>
    </source>
</reference>
<evidence type="ECO:0000256" key="1">
    <source>
        <dbReference type="ARBA" id="ARBA00023054"/>
    </source>
</evidence>
<feature type="non-terminal residue" evidence="5">
    <location>
        <position position="151"/>
    </location>
</feature>
<keyword evidence="1 2" id="KW-0175">Coiled coil</keyword>
<feature type="chain" id="PRO_5002060497" description="Myosin tail domain-containing protein" evidence="4">
    <location>
        <begin position="24"/>
        <end position="151"/>
    </location>
</feature>
<feature type="coiled-coil region" evidence="2">
    <location>
        <begin position="67"/>
        <end position="126"/>
    </location>
</feature>
<dbReference type="GO" id="GO:0000981">
    <property type="term" value="F:DNA-binding transcription factor activity, RNA polymerase II-specific"/>
    <property type="evidence" value="ECO:0007669"/>
    <property type="project" value="TreeGrafter"/>
</dbReference>
<evidence type="ECO:0000256" key="4">
    <source>
        <dbReference type="SAM" id="SignalP"/>
    </source>
</evidence>
<dbReference type="GO" id="GO:0000977">
    <property type="term" value="F:RNA polymerase II transcription regulatory region sequence-specific DNA binding"/>
    <property type="evidence" value="ECO:0007669"/>
    <property type="project" value="TreeGrafter"/>
</dbReference>
<sequence>HFICRLFIIPLFSENLCFYVISGLQFPNCKTSSLNLQYNFSDPTPILEQAIIWKAQAEKTNIAVEEANQLRAQLALAQTELADLKNQDVTIRQLRDTIAKLEEEKAKEVEKAIEEVEKELRDEFSVRDNETTMRSDKLKAENAALEKKVSR</sequence>
<feature type="non-terminal residue" evidence="5">
    <location>
        <position position="1"/>
    </location>
</feature>
<dbReference type="PANTHER" id="PTHR14043:SF2">
    <property type="entry name" value="HOMEOBOX PROTEIN CUT"/>
    <property type="match status" value="1"/>
</dbReference>
<dbReference type="EMBL" id="KN613338">
    <property type="protein sequence ID" value="KHJ74834.1"/>
    <property type="molecule type" value="Genomic_DNA"/>
</dbReference>
<keyword evidence="6" id="KW-1185">Reference proteome</keyword>
<protein>
    <recommendedName>
        <fullName evidence="7">Myosin tail domain-containing protein</fullName>
    </recommendedName>
</protein>
<proteinExistence type="predicted"/>
<dbReference type="PANTHER" id="PTHR14043">
    <property type="entry name" value="CCAAT DISPLACEMENT PROTEIN-RELATED"/>
    <property type="match status" value="1"/>
</dbReference>
<evidence type="ECO:0000256" key="3">
    <source>
        <dbReference type="SAM" id="MobiDB-lite"/>
    </source>
</evidence>
<organism evidence="5 6">
    <name type="scientific">Oesophagostomum dentatum</name>
    <name type="common">Nodular worm</name>
    <dbReference type="NCBI Taxonomy" id="61180"/>
    <lineage>
        <taxon>Eukaryota</taxon>
        <taxon>Metazoa</taxon>
        <taxon>Ecdysozoa</taxon>
        <taxon>Nematoda</taxon>
        <taxon>Chromadorea</taxon>
        <taxon>Rhabditida</taxon>
        <taxon>Rhabditina</taxon>
        <taxon>Rhabditomorpha</taxon>
        <taxon>Strongyloidea</taxon>
        <taxon>Strongylidae</taxon>
        <taxon>Oesophagostomum</taxon>
    </lineage>
</organism>
<gene>
    <name evidence="5" type="ORF">OESDEN_25550</name>
</gene>
<evidence type="ECO:0008006" key="7">
    <source>
        <dbReference type="Google" id="ProtNLM"/>
    </source>
</evidence>
<feature type="signal peptide" evidence="4">
    <location>
        <begin position="1"/>
        <end position="23"/>
    </location>
</feature>
<dbReference type="GO" id="GO:0005634">
    <property type="term" value="C:nucleus"/>
    <property type="evidence" value="ECO:0007669"/>
    <property type="project" value="TreeGrafter"/>
</dbReference>